<evidence type="ECO:0000313" key="1">
    <source>
        <dbReference type="EMBL" id="KAK9828734.1"/>
    </source>
</evidence>
<keyword evidence="2" id="KW-1185">Reference proteome</keyword>
<dbReference type="AlphaFoldDB" id="A0AAW1R4T7"/>
<name>A0AAW1R4T7_9CHLO</name>
<comment type="caution">
    <text evidence="1">The sequence shown here is derived from an EMBL/GenBank/DDBJ whole genome shotgun (WGS) entry which is preliminary data.</text>
</comment>
<evidence type="ECO:0008006" key="3">
    <source>
        <dbReference type="Google" id="ProtNLM"/>
    </source>
</evidence>
<evidence type="ECO:0000313" key="2">
    <source>
        <dbReference type="Proteomes" id="UP001489004"/>
    </source>
</evidence>
<accession>A0AAW1R4T7</accession>
<proteinExistence type="predicted"/>
<organism evidence="1 2">
    <name type="scientific">[Myrmecia] bisecta</name>
    <dbReference type="NCBI Taxonomy" id="41462"/>
    <lineage>
        <taxon>Eukaryota</taxon>
        <taxon>Viridiplantae</taxon>
        <taxon>Chlorophyta</taxon>
        <taxon>core chlorophytes</taxon>
        <taxon>Trebouxiophyceae</taxon>
        <taxon>Trebouxiales</taxon>
        <taxon>Trebouxiaceae</taxon>
        <taxon>Myrmecia</taxon>
    </lineage>
</organism>
<reference evidence="1 2" key="1">
    <citation type="journal article" date="2024" name="Nat. Commun.">
        <title>Phylogenomics reveals the evolutionary origins of lichenization in chlorophyte algae.</title>
        <authorList>
            <person name="Puginier C."/>
            <person name="Libourel C."/>
            <person name="Otte J."/>
            <person name="Skaloud P."/>
            <person name="Haon M."/>
            <person name="Grisel S."/>
            <person name="Petersen M."/>
            <person name="Berrin J.G."/>
            <person name="Delaux P.M."/>
            <person name="Dal Grande F."/>
            <person name="Keller J."/>
        </authorList>
    </citation>
    <scope>NUCLEOTIDE SEQUENCE [LARGE SCALE GENOMIC DNA]</scope>
    <source>
        <strain evidence="1 2">SAG 2043</strain>
    </source>
</reference>
<dbReference type="Proteomes" id="UP001489004">
    <property type="component" value="Unassembled WGS sequence"/>
</dbReference>
<sequence>MSARPVVTLADLSNFKGHTFGGKASKGEQGPVCHSSFRFSGCRPVVRQRRSAHILDLPVEELLVLASLTSLTSLWLEDPETEGYKNDPTVLGGCLSALHNLQHVRLAATVMPRLQSLTNLE</sequence>
<dbReference type="EMBL" id="JALJOR010000001">
    <property type="protein sequence ID" value="KAK9828734.1"/>
    <property type="molecule type" value="Genomic_DNA"/>
</dbReference>
<gene>
    <name evidence="1" type="ORF">WJX72_001778</name>
</gene>
<protein>
    <recommendedName>
        <fullName evidence="3">Wingless</fullName>
    </recommendedName>
</protein>